<proteinExistence type="predicted"/>
<reference evidence="4 5" key="1">
    <citation type="journal article" date="2013" name="Genome Announc.">
        <title>Draft Genome Sequence of a Benzothiophene-Desulfurizing Bacterium, Gordona terrae Strain C-6.</title>
        <authorList>
            <person name="Wang W."/>
            <person name="Ma T."/>
            <person name="Ren Y."/>
            <person name="Li G."/>
        </authorList>
    </citation>
    <scope>NUCLEOTIDE SEQUENCE [LARGE SCALE GENOMIC DNA]</scope>
    <source>
        <strain evidence="4 5">C-6</strain>
    </source>
</reference>
<comment type="caution">
    <text evidence="4">The sequence shown here is derived from an EMBL/GenBank/DDBJ whole genome shotgun (WGS) entry which is preliminary data.</text>
</comment>
<dbReference type="Pfam" id="PF19040">
    <property type="entry name" value="SGNH"/>
    <property type="match status" value="1"/>
</dbReference>
<evidence type="ECO:0000259" key="3">
    <source>
        <dbReference type="Pfam" id="PF19040"/>
    </source>
</evidence>
<feature type="transmembrane region" description="Helical" evidence="1">
    <location>
        <begin position="404"/>
        <end position="427"/>
    </location>
</feature>
<evidence type="ECO:0000313" key="4">
    <source>
        <dbReference type="EMBL" id="EON30795.1"/>
    </source>
</evidence>
<feature type="transmembrane region" description="Helical" evidence="1">
    <location>
        <begin position="341"/>
        <end position="360"/>
    </location>
</feature>
<feature type="domain" description="SGNH" evidence="3">
    <location>
        <begin position="478"/>
        <end position="696"/>
    </location>
</feature>
<feature type="domain" description="Acyltransferase 3" evidence="2">
    <location>
        <begin position="39"/>
        <end position="379"/>
    </location>
</feature>
<dbReference type="PANTHER" id="PTHR23028">
    <property type="entry name" value="ACETYLTRANSFERASE"/>
    <property type="match status" value="1"/>
</dbReference>
<feature type="transmembrane region" description="Helical" evidence="1">
    <location>
        <begin position="64"/>
        <end position="85"/>
    </location>
</feature>
<feature type="transmembrane region" description="Helical" evidence="1">
    <location>
        <begin position="366"/>
        <end position="384"/>
    </location>
</feature>
<keyword evidence="1" id="KW-0472">Membrane</keyword>
<accession>R7Y464</accession>
<feature type="transmembrane region" description="Helical" evidence="1">
    <location>
        <begin position="176"/>
        <end position="194"/>
    </location>
</feature>
<dbReference type="GO" id="GO:0016747">
    <property type="term" value="F:acyltransferase activity, transferring groups other than amino-acyl groups"/>
    <property type="evidence" value="ECO:0007669"/>
    <property type="project" value="InterPro"/>
</dbReference>
<dbReference type="PATRIC" id="fig|1316928.3.peg.4187"/>
<keyword evidence="1" id="KW-1133">Transmembrane helix</keyword>
<dbReference type="Pfam" id="PF01757">
    <property type="entry name" value="Acyl_transf_3"/>
    <property type="match status" value="1"/>
</dbReference>
<dbReference type="AlphaFoldDB" id="R7Y464"/>
<dbReference type="GO" id="GO:0016020">
    <property type="term" value="C:membrane"/>
    <property type="evidence" value="ECO:0007669"/>
    <property type="project" value="TreeGrafter"/>
</dbReference>
<feature type="transmembrane region" description="Helical" evidence="1">
    <location>
        <begin position="41"/>
        <end position="58"/>
    </location>
</feature>
<evidence type="ECO:0000259" key="2">
    <source>
        <dbReference type="Pfam" id="PF01757"/>
    </source>
</evidence>
<protein>
    <submittedName>
        <fullName evidence="4">Putative acyltransferase</fullName>
    </submittedName>
</protein>
<sequence>MRVMTFDVPTVPIRAQPTPRGEGPAGAAANGAPSTFFDDIAGLRGVAVLLVVLFHSHVPFVSGGFVGVDVFFVISGFMITGLLVREYERKGRISLRGFFARRARRIIPPAALVIVVSVIAAAFVMPLLKVFKQAIDLLAAAAQLANWHFIEQNADYLAGAIDGSLATHFWSLAIEAQLYFVWPFVVIGAAALATRTPLRRVVSVRWSVGLAVLMISAVSLYLAIVITPTDPATAYMATYTRAWQFGAGGLVAIAMPILARLGGLRAARPAALVLGWAGLIGVVAAAFVIDAYTPYPGTAALLPTAGAALTIASGCAVGAGSPFVGRVLATAPLEFLGRVSYAWYLWHWPAIVLYQATFGASTWPTLVAVSAASLVLAAVSTVFFEEPLLRNRELRRNESASISLGLTGVVVALAVTMTAGVVTVQVASRDTVANASLTYQSVFGSQAGEPSGPVTPNPFQAFDDRPEPFECLIPVGDTDARADCVFGPADGIPVVLFGDSHADQWAEAVRSIGADHGWRVHQFTKAACPAQHLRPQPGIFEPYVKADCQEWRETTLKRIAEVGPQIIFVSSLSTYVPSTEVSEAAWAHTLTQLRNTQADLVYIADTPYPGFQVADCISGSMDDWTQCEFGFDDYPRVEPILDAVSRNDYRDITTVNVNDLLCSANSCSAAHNKILFYRDDSHLTATAARVLEPALRERLDEQGFDYNAR</sequence>
<dbReference type="InterPro" id="IPR002656">
    <property type="entry name" value="Acyl_transf_3_dom"/>
</dbReference>
<keyword evidence="4" id="KW-0808">Transferase</keyword>
<dbReference type="EMBL" id="AQPW01000039">
    <property type="protein sequence ID" value="EON30795.1"/>
    <property type="molecule type" value="Genomic_DNA"/>
</dbReference>
<evidence type="ECO:0000256" key="1">
    <source>
        <dbReference type="SAM" id="Phobius"/>
    </source>
</evidence>
<dbReference type="Proteomes" id="UP000013569">
    <property type="component" value="Unassembled WGS sequence"/>
</dbReference>
<dbReference type="PANTHER" id="PTHR23028:SF53">
    <property type="entry name" value="ACYL_TRANSF_3 DOMAIN-CONTAINING PROTEIN"/>
    <property type="match status" value="1"/>
</dbReference>
<feature type="transmembrane region" description="Helical" evidence="1">
    <location>
        <begin position="242"/>
        <end position="259"/>
    </location>
</feature>
<dbReference type="GO" id="GO:0009103">
    <property type="term" value="P:lipopolysaccharide biosynthetic process"/>
    <property type="evidence" value="ECO:0007669"/>
    <property type="project" value="TreeGrafter"/>
</dbReference>
<dbReference type="InterPro" id="IPR043968">
    <property type="entry name" value="SGNH"/>
</dbReference>
<dbReference type="InterPro" id="IPR050879">
    <property type="entry name" value="Acyltransferase_3"/>
</dbReference>
<gene>
    <name evidence="4" type="ORF">GTC6_20715</name>
</gene>
<organism evidence="4 5">
    <name type="scientific">Gordonia terrae C-6</name>
    <dbReference type="NCBI Taxonomy" id="1316928"/>
    <lineage>
        <taxon>Bacteria</taxon>
        <taxon>Bacillati</taxon>
        <taxon>Actinomycetota</taxon>
        <taxon>Actinomycetes</taxon>
        <taxon>Mycobacteriales</taxon>
        <taxon>Gordoniaceae</taxon>
        <taxon>Gordonia</taxon>
    </lineage>
</organism>
<feature type="transmembrane region" description="Helical" evidence="1">
    <location>
        <begin position="206"/>
        <end position="227"/>
    </location>
</feature>
<feature type="transmembrane region" description="Helical" evidence="1">
    <location>
        <begin position="305"/>
        <end position="329"/>
    </location>
</feature>
<feature type="transmembrane region" description="Helical" evidence="1">
    <location>
        <begin position="271"/>
        <end position="293"/>
    </location>
</feature>
<evidence type="ECO:0000313" key="5">
    <source>
        <dbReference type="Proteomes" id="UP000013569"/>
    </source>
</evidence>
<feature type="transmembrane region" description="Helical" evidence="1">
    <location>
        <begin position="106"/>
        <end position="128"/>
    </location>
</feature>
<keyword evidence="1" id="KW-0812">Transmembrane</keyword>
<keyword evidence="4" id="KW-0012">Acyltransferase</keyword>
<name>R7Y464_9ACTN</name>